<dbReference type="SMART" id="SM00490">
    <property type="entry name" value="HELICc"/>
    <property type="match status" value="1"/>
</dbReference>
<dbReference type="PIRSF" id="PIRSF005198">
    <property type="entry name" value="Antiviral_helicase_SKI2"/>
    <property type="match status" value="1"/>
</dbReference>
<dbReference type="GO" id="GO:0016787">
    <property type="term" value="F:hydrolase activity"/>
    <property type="evidence" value="ECO:0007669"/>
    <property type="project" value="UniProtKB-KW"/>
</dbReference>
<dbReference type="Gene3D" id="2.40.30.300">
    <property type="match status" value="1"/>
</dbReference>
<keyword evidence="9" id="KW-1185">Reference proteome</keyword>
<dbReference type="FunFam" id="3.40.50.300:FF:000083">
    <property type="entry name" value="ATP-dependent RNA helicase DOB1"/>
    <property type="match status" value="1"/>
</dbReference>
<dbReference type="GO" id="GO:0003724">
    <property type="term" value="F:RNA helicase activity"/>
    <property type="evidence" value="ECO:0007669"/>
    <property type="project" value="InterPro"/>
</dbReference>
<dbReference type="InterPro" id="IPR048392">
    <property type="entry name" value="MTR4-like_stalk"/>
</dbReference>
<keyword evidence="2" id="KW-0378">Hydrolase</keyword>
<dbReference type="Pfam" id="PF21408">
    <property type="entry name" value="MTR4-like_stalk"/>
    <property type="match status" value="1"/>
</dbReference>
<evidence type="ECO:0000256" key="1">
    <source>
        <dbReference type="ARBA" id="ARBA00022741"/>
    </source>
</evidence>
<dbReference type="SMART" id="SM01142">
    <property type="entry name" value="DSHCT"/>
    <property type="match status" value="1"/>
</dbReference>
<reference evidence="8" key="1">
    <citation type="submission" date="2022-11" db="EMBL/GenBank/DDBJ databases">
        <authorList>
            <person name="Hyden B.L."/>
            <person name="Feng K."/>
            <person name="Yates T."/>
            <person name="Jawdy S."/>
            <person name="Smart L.B."/>
            <person name="Muchero W."/>
        </authorList>
    </citation>
    <scope>NUCLEOTIDE SEQUENCE</scope>
    <source>
        <tissue evidence="8">Shoot tip</tissue>
    </source>
</reference>
<dbReference type="FunFam" id="2.40.30.300:FF:000003">
    <property type="entry name" value="DEAD-box family ATP dependent helicase"/>
    <property type="match status" value="1"/>
</dbReference>
<dbReference type="InterPro" id="IPR016438">
    <property type="entry name" value="SKI2-like"/>
</dbReference>
<evidence type="ECO:0000259" key="7">
    <source>
        <dbReference type="PROSITE" id="PS51194"/>
    </source>
</evidence>
<accession>A0A9Q0Q5X6</accession>
<dbReference type="SMART" id="SM00487">
    <property type="entry name" value="DEXDc"/>
    <property type="match status" value="1"/>
</dbReference>
<organism evidence="8 9">
    <name type="scientific">Salix koriyanagi</name>
    <dbReference type="NCBI Taxonomy" id="2511006"/>
    <lineage>
        <taxon>Eukaryota</taxon>
        <taxon>Viridiplantae</taxon>
        <taxon>Streptophyta</taxon>
        <taxon>Embryophyta</taxon>
        <taxon>Tracheophyta</taxon>
        <taxon>Spermatophyta</taxon>
        <taxon>Magnoliopsida</taxon>
        <taxon>eudicotyledons</taxon>
        <taxon>Gunneridae</taxon>
        <taxon>Pentapetalae</taxon>
        <taxon>rosids</taxon>
        <taxon>fabids</taxon>
        <taxon>Malpighiales</taxon>
        <taxon>Salicaceae</taxon>
        <taxon>Saliceae</taxon>
        <taxon>Salix</taxon>
    </lineage>
</organism>
<reference evidence="8" key="2">
    <citation type="journal article" date="2023" name="Int. J. Mol. Sci.">
        <title>De Novo Assembly and Annotation of 11 Diverse Shrub Willow (Salix) Genomes Reveals Novel Gene Organization in Sex-Linked Regions.</title>
        <authorList>
            <person name="Hyden B."/>
            <person name="Feng K."/>
            <person name="Yates T.B."/>
            <person name="Jawdy S."/>
            <person name="Cereghino C."/>
            <person name="Smart L.B."/>
            <person name="Muchero W."/>
        </authorList>
    </citation>
    <scope>NUCLEOTIDE SEQUENCE</scope>
    <source>
        <tissue evidence="8">Shoot tip</tissue>
    </source>
</reference>
<dbReference type="Pfam" id="PF00271">
    <property type="entry name" value="Helicase_C"/>
    <property type="match status" value="1"/>
</dbReference>
<feature type="domain" description="Helicase ATP-binding" evidence="6">
    <location>
        <begin position="91"/>
        <end position="247"/>
    </location>
</feature>
<evidence type="ECO:0000313" key="9">
    <source>
        <dbReference type="Proteomes" id="UP001151752"/>
    </source>
</evidence>
<protein>
    <submittedName>
        <fullName evidence="8">ATP-DEPENDENT RNA AND DNA HELICASE</fullName>
    </submittedName>
</protein>
<dbReference type="PANTHER" id="PTHR12131">
    <property type="entry name" value="ATP-DEPENDENT RNA AND DNA HELICASE"/>
    <property type="match status" value="1"/>
</dbReference>
<keyword evidence="1" id="KW-0547">Nucleotide-binding</keyword>
<comment type="caution">
    <text evidence="8">The sequence shown here is derived from an EMBL/GenBank/DDBJ whole genome shotgun (WGS) entry which is preliminary data.</text>
</comment>
<dbReference type="GO" id="GO:0006401">
    <property type="term" value="P:RNA catabolic process"/>
    <property type="evidence" value="ECO:0007669"/>
    <property type="project" value="InterPro"/>
</dbReference>
<dbReference type="Pfam" id="PF00270">
    <property type="entry name" value="DEAD"/>
    <property type="match status" value="1"/>
</dbReference>
<dbReference type="CDD" id="cd18795">
    <property type="entry name" value="SF2_C_Ski2"/>
    <property type="match status" value="1"/>
</dbReference>
<dbReference type="Gene3D" id="1.10.3380.30">
    <property type="match status" value="1"/>
</dbReference>
<feature type="domain" description="Helicase C-terminal" evidence="7">
    <location>
        <begin position="372"/>
        <end position="525"/>
    </location>
</feature>
<gene>
    <name evidence="8" type="ORF">OIU74_011967</name>
</gene>
<dbReference type="Gene3D" id="3.40.50.300">
    <property type="entry name" value="P-loop containing nucleotide triphosphate hydrolases"/>
    <property type="match status" value="2"/>
</dbReference>
<dbReference type="InterPro" id="IPR012961">
    <property type="entry name" value="Ski2/MTR4_C"/>
</dbReference>
<evidence type="ECO:0000313" key="8">
    <source>
        <dbReference type="EMBL" id="KAJ6700528.1"/>
    </source>
</evidence>
<dbReference type="AlphaFoldDB" id="A0A9Q0Q5X6"/>
<dbReference type="Pfam" id="PF13234">
    <property type="entry name" value="MTR4_beta-barrel"/>
    <property type="match status" value="1"/>
</dbReference>
<dbReference type="InterPro" id="IPR050699">
    <property type="entry name" value="RNA-DNA_Helicase"/>
</dbReference>
<evidence type="ECO:0000256" key="2">
    <source>
        <dbReference type="ARBA" id="ARBA00022801"/>
    </source>
</evidence>
<dbReference type="GO" id="GO:0000460">
    <property type="term" value="P:maturation of 5.8S rRNA"/>
    <property type="evidence" value="ECO:0007669"/>
    <property type="project" value="TreeGrafter"/>
</dbReference>
<dbReference type="Pfam" id="PF08148">
    <property type="entry name" value="DSHCT"/>
    <property type="match status" value="1"/>
</dbReference>
<proteinExistence type="predicted"/>
<evidence type="ECO:0000256" key="5">
    <source>
        <dbReference type="SAM" id="MobiDB-lite"/>
    </source>
</evidence>
<dbReference type="GO" id="GO:0003723">
    <property type="term" value="F:RNA binding"/>
    <property type="evidence" value="ECO:0007669"/>
    <property type="project" value="InterPro"/>
</dbReference>
<dbReference type="InterPro" id="IPR001650">
    <property type="entry name" value="Helicase_C-like"/>
</dbReference>
<dbReference type="PROSITE" id="PS51194">
    <property type="entry name" value="HELICASE_CTER"/>
    <property type="match status" value="1"/>
</dbReference>
<dbReference type="FunFam" id="1.10.3380.30:FF:000009">
    <property type="entry name" value="DExH-box ATP-dependent RNA helicase DExH9"/>
    <property type="match status" value="1"/>
</dbReference>
<dbReference type="PROSITE" id="PS51192">
    <property type="entry name" value="HELICASE_ATP_BIND_1"/>
    <property type="match status" value="1"/>
</dbReference>
<feature type="compositionally biased region" description="Basic and acidic residues" evidence="5">
    <location>
        <begin position="7"/>
        <end position="30"/>
    </location>
</feature>
<dbReference type="InterPro" id="IPR014001">
    <property type="entry name" value="Helicase_ATP-bd"/>
</dbReference>
<name>A0A9Q0Q5X6_9ROSI</name>
<dbReference type="EMBL" id="JAPFFM010000016">
    <property type="protein sequence ID" value="KAJ6700528.1"/>
    <property type="molecule type" value="Genomic_DNA"/>
</dbReference>
<evidence type="ECO:0000256" key="3">
    <source>
        <dbReference type="ARBA" id="ARBA00022806"/>
    </source>
</evidence>
<dbReference type="GO" id="GO:0005524">
    <property type="term" value="F:ATP binding"/>
    <property type="evidence" value="ECO:0007669"/>
    <property type="project" value="UniProtKB-KW"/>
</dbReference>
<evidence type="ECO:0000256" key="4">
    <source>
        <dbReference type="ARBA" id="ARBA00022840"/>
    </source>
</evidence>
<dbReference type="SUPFAM" id="SSF52540">
    <property type="entry name" value="P-loop containing nucleoside triphosphate hydrolases"/>
    <property type="match status" value="1"/>
</dbReference>
<dbReference type="Proteomes" id="UP001151752">
    <property type="component" value="Chromosome 1"/>
</dbReference>
<dbReference type="InterPro" id="IPR025696">
    <property type="entry name" value="Beta-barrel_MTR4"/>
</dbReference>
<dbReference type="InterPro" id="IPR011545">
    <property type="entry name" value="DEAD/DEAH_box_helicase_dom"/>
</dbReference>
<evidence type="ECO:0000259" key="6">
    <source>
        <dbReference type="PROSITE" id="PS51192"/>
    </source>
</evidence>
<feature type="region of interest" description="Disordered" evidence="5">
    <location>
        <begin position="1"/>
        <end position="39"/>
    </location>
</feature>
<dbReference type="InterPro" id="IPR027417">
    <property type="entry name" value="P-loop_NTPase"/>
</dbReference>
<dbReference type="PANTHER" id="PTHR12131:SF25">
    <property type="entry name" value="DEXH-BOX ATP-DEPENDENT RNA HELICASE DEXH9"/>
    <property type="match status" value="1"/>
</dbReference>
<dbReference type="GO" id="GO:0005634">
    <property type="term" value="C:nucleus"/>
    <property type="evidence" value="ECO:0007669"/>
    <property type="project" value="TreeGrafter"/>
</dbReference>
<dbReference type="Gene3D" id="1.20.1500.20">
    <property type="match status" value="1"/>
</dbReference>
<keyword evidence="4" id="KW-0067">ATP-binding</keyword>
<keyword evidence="3 8" id="KW-0347">Helicase</keyword>
<sequence>MASVKRKSIESHQEDHPLLHPQKQLREDHSSNNSSSSKIIGNGEAVACLHDVSYPENYVRPPPPSVTQIEKNSKPAKEFPFTLDPFQSEAISCLDNGQSVMVSAHTSAGKTVVALYAIAMSLKNQQRVVYTSPIKALSNQKFREFKEEFSDVGLMTGDVTIDPNASCLVMTTEIWRSMQYKGSETTREVAWIIFDEVHYMRDRERGVVWEESILMAPKNARFVFLSATVPNAKEFADWVAMVHQQPCHIVYTDYRPTPLQHYIFPSGGEGLYMVVDEKAKFREDSFQKAVNALVPKAEGEKKRENGKWKKGLNVSKLGEESDIFKMVKNDHSSPMAKMDLNQDDEKANTETIFWSAMDMLSDDDKKLPQASCLPHLCVKRAPENGRILVVTIKDAVSNMLPLLKRGIGVHHSGLLPILKEVIEILFQEGLIKCLFATETFSIGLNMPAKTVVFTNVRKFDGDKFRWLSSGEYIQMSGRAGRRGIDDRGVCILMVDEKIEPSTAKMMLKGSADSLNSYNMLLNQMRCEDGDLENLLRNSFFQFQADRALPDLETISTGGVGLDRASWMRCSAPACFKSVKAKNHELSGNGGSLHILKQAKVLEEERNSMVIEEEENLKNYYDLIQQYKSLKKDVRDIVFSPKHCLPYLQAGRLVCIQCTESDDKSPSFLIEDLVSWGVLVNFDRVKGVSDDDASRKPENANYTVDVLTRCVVTKDGVAKKKIKVVPLKEPGEPLIVSIPIDQINILSSARLYMSKDLLPLEVRENTLKQVSEFLSRKPSGLPLDPEGDMNIQSSSYKKTVRRIEALEHLFEKHEIAKSPLIKEKLKVLHSKQELTARIKLIRKSMRSSTALAFKDELKARKRVLRRLGYITSDDVVELKGKVACEISSADELTLTELMFNGVLKDIKVEEMVSLLSCFVWQEKLQDAAKPREELDFLFTQLQDTARRVAKLQFECKVQIDVENFVSSFRPDIMEAVYAWAKGSKFYEIMEITKVFEGSLIRAIRRLEEVLQQLIEAAKSIGEIELEAKFEEAVSKIKRDIVFAASLYL</sequence>